<protein>
    <submittedName>
        <fullName evidence="1">Uncharacterized protein</fullName>
    </submittedName>
</protein>
<dbReference type="Gene3D" id="1.25.10.10">
    <property type="entry name" value="Leucine-rich Repeat Variant"/>
    <property type="match status" value="1"/>
</dbReference>
<evidence type="ECO:0000313" key="1">
    <source>
        <dbReference type="EMBL" id="KAG1775640.1"/>
    </source>
</evidence>
<organism evidence="1 2">
    <name type="scientific">Suillus placidus</name>
    <dbReference type="NCBI Taxonomy" id="48579"/>
    <lineage>
        <taxon>Eukaryota</taxon>
        <taxon>Fungi</taxon>
        <taxon>Dikarya</taxon>
        <taxon>Basidiomycota</taxon>
        <taxon>Agaricomycotina</taxon>
        <taxon>Agaricomycetes</taxon>
        <taxon>Agaricomycetidae</taxon>
        <taxon>Boletales</taxon>
        <taxon>Suillineae</taxon>
        <taxon>Suillaceae</taxon>
        <taxon>Suillus</taxon>
    </lineage>
</organism>
<name>A0A9P6ZSV7_9AGAM</name>
<feature type="non-terminal residue" evidence="1">
    <location>
        <position position="1"/>
    </location>
</feature>
<keyword evidence="2" id="KW-1185">Reference proteome</keyword>
<dbReference type="Proteomes" id="UP000714275">
    <property type="component" value="Unassembled WGS sequence"/>
</dbReference>
<gene>
    <name evidence="1" type="ORF">EV702DRAFT_972737</name>
</gene>
<dbReference type="EMBL" id="JABBWD010000032">
    <property type="protein sequence ID" value="KAG1775640.1"/>
    <property type="molecule type" value="Genomic_DNA"/>
</dbReference>
<proteinExistence type="predicted"/>
<dbReference type="AlphaFoldDB" id="A0A9P6ZSV7"/>
<reference evidence="1" key="1">
    <citation type="journal article" date="2020" name="New Phytol.">
        <title>Comparative genomics reveals dynamic genome evolution in host specialist ectomycorrhizal fungi.</title>
        <authorList>
            <person name="Lofgren L.A."/>
            <person name="Nguyen N.H."/>
            <person name="Vilgalys R."/>
            <person name="Ruytinx J."/>
            <person name="Liao H.L."/>
            <person name="Branco S."/>
            <person name="Kuo A."/>
            <person name="LaButti K."/>
            <person name="Lipzen A."/>
            <person name="Andreopoulos W."/>
            <person name="Pangilinan J."/>
            <person name="Riley R."/>
            <person name="Hundley H."/>
            <person name="Na H."/>
            <person name="Barry K."/>
            <person name="Grigoriev I.V."/>
            <person name="Stajich J.E."/>
            <person name="Kennedy P.G."/>
        </authorList>
    </citation>
    <scope>NUCLEOTIDE SEQUENCE</scope>
    <source>
        <strain evidence="1">DOB743</strain>
    </source>
</reference>
<evidence type="ECO:0000313" key="2">
    <source>
        <dbReference type="Proteomes" id="UP000714275"/>
    </source>
</evidence>
<accession>A0A9P6ZSV7</accession>
<dbReference type="InterPro" id="IPR011989">
    <property type="entry name" value="ARM-like"/>
</dbReference>
<comment type="caution">
    <text evidence="1">The sequence shown here is derived from an EMBL/GenBank/DDBJ whole genome shotgun (WGS) entry which is preliminary data.</text>
</comment>
<sequence length="61" mass="6434">PTLLKSLSPTSNSAKTRSRALYALSNLLKLNAAALQQMGVVGGWSALRMCLEGAYPPTNSL</sequence>